<protein>
    <submittedName>
        <fullName evidence="2">Uncharacterized protein</fullName>
    </submittedName>
</protein>
<sequence length="302" mass="35080">MIKINLLHTKVHDRRKRRFPIKVFLALALFIAAGYALFQANHIYSEKKGMKVVKRQRIVNLKRDCTPFDVVEETVDDIHGGRFKVKNLNRLSSPAHLSVNEKKLYERLYVNTVFDALNSAIKPGMGFNTISIDNYGNLFVYGITKTREEAEAFRADLEKQECILNVEELQFKDVFREDRLLFALKGFLSYNVIEKYYEDDTWEKKEVISASKKTVLENVIVVGQGEGVSRFRNIEWGDFEEYGTDKKHTVRFQIESAYPALMGFIKHLYRVNYQVGYSQINLTSVGNQKILAAIEMYIYSKN</sequence>
<dbReference type="AlphaFoldDB" id="A0A1F7F1R3"/>
<evidence type="ECO:0000256" key="1">
    <source>
        <dbReference type="SAM" id="Phobius"/>
    </source>
</evidence>
<keyword evidence="1" id="KW-1133">Transmembrane helix</keyword>
<dbReference type="EMBL" id="MFYX01000146">
    <property type="protein sequence ID" value="OGK00503.1"/>
    <property type="molecule type" value="Genomic_DNA"/>
</dbReference>
<gene>
    <name evidence="2" type="ORF">A2519_10885</name>
</gene>
<organism evidence="2 3">
    <name type="scientific">Candidatus Raymondbacteria bacterium RIFOXYD12_FULL_49_13</name>
    <dbReference type="NCBI Taxonomy" id="1817890"/>
    <lineage>
        <taxon>Bacteria</taxon>
        <taxon>Raymondiibacteriota</taxon>
    </lineage>
</organism>
<accession>A0A1F7F1R3</accession>
<evidence type="ECO:0000313" key="2">
    <source>
        <dbReference type="EMBL" id="OGK00503.1"/>
    </source>
</evidence>
<proteinExistence type="predicted"/>
<keyword evidence="1" id="KW-0812">Transmembrane</keyword>
<name>A0A1F7F1R3_UNCRA</name>
<feature type="transmembrane region" description="Helical" evidence="1">
    <location>
        <begin position="21"/>
        <end position="38"/>
    </location>
</feature>
<keyword evidence="1" id="KW-0472">Membrane</keyword>
<reference evidence="2 3" key="1">
    <citation type="journal article" date="2016" name="Nat. Commun.">
        <title>Thousands of microbial genomes shed light on interconnected biogeochemical processes in an aquifer system.</title>
        <authorList>
            <person name="Anantharaman K."/>
            <person name="Brown C.T."/>
            <person name="Hug L.A."/>
            <person name="Sharon I."/>
            <person name="Castelle C.J."/>
            <person name="Probst A.J."/>
            <person name="Thomas B.C."/>
            <person name="Singh A."/>
            <person name="Wilkins M.J."/>
            <person name="Karaoz U."/>
            <person name="Brodie E.L."/>
            <person name="Williams K.H."/>
            <person name="Hubbard S.S."/>
            <person name="Banfield J.F."/>
        </authorList>
    </citation>
    <scope>NUCLEOTIDE SEQUENCE [LARGE SCALE GENOMIC DNA]</scope>
</reference>
<evidence type="ECO:0000313" key="3">
    <source>
        <dbReference type="Proteomes" id="UP000179243"/>
    </source>
</evidence>
<dbReference type="Proteomes" id="UP000179243">
    <property type="component" value="Unassembled WGS sequence"/>
</dbReference>
<comment type="caution">
    <text evidence="2">The sequence shown here is derived from an EMBL/GenBank/DDBJ whole genome shotgun (WGS) entry which is preliminary data.</text>
</comment>